<gene>
    <name evidence="1" type="ORF">K458DRAFT_309667</name>
</gene>
<dbReference type="EMBL" id="MU005591">
    <property type="protein sequence ID" value="KAF2681493.1"/>
    <property type="molecule type" value="Genomic_DNA"/>
</dbReference>
<accession>A0A6G1IU62</accession>
<proteinExistence type="predicted"/>
<protein>
    <submittedName>
        <fullName evidence="1">Uncharacterized protein</fullName>
    </submittedName>
</protein>
<evidence type="ECO:0000313" key="1">
    <source>
        <dbReference type="EMBL" id="KAF2681493.1"/>
    </source>
</evidence>
<evidence type="ECO:0000313" key="2">
    <source>
        <dbReference type="Proteomes" id="UP000799291"/>
    </source>
</evidence>
<dbReference type="OrthoDB" id="4415650at2759"/>
<keyword evidence="2" id="KW-1185">Reference proteome</keyword>
<name>A0A6G1IU62_9PLEO</name>
<sequence length="116" mass="13223">MSTPIPLMFTLPPSNRHEVILIDPSNKPTLKALNKQITTTMKDSPNCSEFMSKYKSKDAVEQILEWRIHWSESGRDHKVWPEYTIITDANFAAILELLKLGQGKDVLEIKVGKAEE</sequence>
<dbReference type="AlphaFoldDB" id="A0A6G1IU62"/>
<organism evidence="1 2">
    <name type="scientific">Lentithecium fluviatile CBS 122367</name>
    <dbReference type="NCBI Taxonomy" id="1168545"/>
    <lineage>
        <taxon>Eukaryota</taxon>
        <taxon>Fungi</taxon>
        <taxon>Dikarya</taxon>
        <taxon>Ascomycota</taxon>
        <taxon>Pezizomycotina</taxon>
        <taxon>Dothideomycetes</taxon>
        <taxon>Pleosporomycetidae</taxon>
        <taxon>Pleosporales</taxon>
        <taxon>Massarineae</taxon>
        <taxon>Lentitheciaceae</taxon>
        <taxon>Lentithecium</taxon>
    </lineage>
</organism>
<dbReference type="Proteomes" id="UP000799291">
    <property type="component" value="Unassembled WGS sequence"/>
</dbReference>
<reference evidence="1" key="1">
    <citation type="journal article" date="2020" name="Stud. Mycol.">
        <title>101 Dothideomycetes genomes: a test case for predicting lifestyles and emergence of pathogens.</title>
        <authorList>
            <person name="Haridas S."/>
            <person name="Albert R."/>
            <person name="Binder M."/>
            <person name="Bloem J."/>
            <person name="Labutti K."/>
            <person name="Salamov A."/>
            <person name="Andreopoulos B."/>
            <person name="Baker S."/>
            <person name="Barry K."/>
            <person name="Bills G."/>
            <person name="Bluhm B."/>
            <person name="Cannon C."/>
            <person name="Castanera R."/>
            <person name="Culley D."/>
            <person name="Daum C."/>
            <person name="Ezra D."/>
            <person name="Gonzalez J."/>
            <person name="Henrissat B."/>
            <person name="Kuo A."/>
            <person name="Liang C."/>
            <person name="Lipzen A."/>
            <person name="Lutzoni F."/>
            <person name="Magnuson J."/>
            <person name="Mondo S."/>
            <person name="Nolan M."/>
            <person name="Ohm R."/>
            <person name="Pangilinan J."/>
            <person name="Park H.-J."/>
            <person name="Ramirez L."/>
            <person name="Alfaro M."/>
            <person name="Sun H."/>
            <person name="Tritt A."/>
            <person name="Yoshinaga Y."/>
            <person name="Zwiers L.-H."/>
            <person name="Turgeon B."/>
            <person name="Goodwin S."/>
            <person name="Spatafora J."/>
            <person name="Crous P."/>
            <person name="Grigoriev I."/>
        </authorList>
    </citation>
    <scope>NUCLEOTIDE SEQUENCE</scope>
    <source>
        <strain evidence="1">CBS 122367</strain>
    </source>
</reference>